<keyword evidence="3" id="KW-1185">Reference proteome</keyword>
<sequence>MKTDSLFASTAARRIAVIKLAEESRADVDAPVGDVLPEVGNATVADGRKLKRAITLHQLLIHTSDLGYTFLLGEDFASSQKLEGAQRDGGENWGVHDGARCGAGRGRGIIVLASTGQESQQRPLVIFLLEHQEQR</sequence>
<proteinExistence type="predicted"/>
<feature type="domain" description="Beta-lactamase-related" evidence="1">
    <location>
        <begin position="16"/>
        <end position="76"/>
    </location>
</feature>
<organism evidence="2 3">
    <name type="scientific">Microbotryum saponariae</name>
    <dbReference type="NCBI Taxonomy" id="289078"/>
    <lineage>
        <taxon>Eukaryota</taxon>
        <taxon>Fungi</taxon>
        <taxon>Dikarya</taxon>
        <taxon>Basidiomycota</taxon>
        <taxon>Pucciniomycotina</taxon>
        <taxon>Microbotryomycetes</taxon>
        <taxon>Microbotryales</taxon>
        <taxon>Microbotryaceae</taxon>
        <taxon>Microbotryum</taxon>
    </lineage>
</organism>
<evidence type="ECO:0000313" key="2">
    <source>
        <dbReference type="EMBL" id="SCZ99246.1"/>
    </source>
</evidence>
<dbReference type="OrthoDB" id="428260at2759"/>
<name>A0A2X0NC03_9BASI</name>
<evidence type="ECO:0000259" key="1">
    <source>
        <dbReference type="Pfam" id="PF00144"/>
    </source>
</evidence>
<dbReference type="Pfam" id="PF00144">
    <property type="entry name" value="Beta-lactamase"/>
    <property type="match status" value="1"/>
</dbReference>
<dbReference type="EMBL" id="FMWP01000096">
    <property type="protein sequence ID" value="SCZ99246.1"/>
    <property type="molecule type" value="Genomic_DNA"/>
</dbReference>
<dbReference type="SUPFAM" id="SSF56601">
    <property type="entry name" value="beta-lactamase/transpeptidase-like"/>
    <property type="match status" value="1"/>
</dbReference>
<dbReference type="AlphaFoldDB" id="A0A2X0NC03"/>
<accession>A0A2X0NC03</accession>
<dbReference type="InterPro" id="IPR001466">
    <property type="entry name" value="Beta-lactam-related"/>
</dbReference>
<dbReference type="Gene3D" id="3.40.710.10">
    <property type="entry name" value="DD-peptidase/beta-lactamase superfamily"/>
    <property type="match status" value="1"/>
</dbReference>
<protein>
    <submittedName>
        <fullName evidence="2">BZ3500_MvSof-1268-A1-R1_Chr3-1g05902 protein</fullName>
    </submittedName>
</protein>
<dbReference type="InterPro" id="IPR012338">
    <property type="entry name" value="Beta-lactam/transpept-like"/>
</dbReference>
<evidence type="ECO:0000313" key="3">
    <source>
        <dbReference type="Proteomes" id="UP000249723"/>
    </source>
</evidence>
<reference evidence="3" key="1">
    <citation type="submission" date="2016-10" db="EMBL/GenBank/DDBJ databases">
        <authorList>
            <person name="Jeantristanb JTB J.-T."/>
            <person name="Ricardo R."/>
        </authorList>
    </citation>
    <scope>NUCLEOTIDE SEQUENCE [LARGE SCALE GENOMIC DNA]</scope>
</reference>
<dbReference type="Proteomes" id="UP000249723">
    <property type="component" value="Unassembled WGS sequence"/>
</dbReference>
<gene>
    <name evidence="2" type="ORF">BZ3500_MVSOF-1268-A1-R1_CHR3-1G05902</name>
</gene>